<dbReference type="AlphaFoldDB" id="A0AA39H0E9"/>
<protein>
    <recommendedName>
        <fullName evidence="3">Large ribosomal subunit protein mL62</fullName>
        <ecNumber evidence="1">3.1.1.29</ecNumber>
    </recommendedName>
    <alternativeName>
        <fullName evidence="4">Peptidyl-tRNA hydrolase ICT1, mitochondrial</fullName>
    </alternativeName>
</protein>
<comment type="caution">
    <text evidence="6">The sequence shown here is derived from an EMBL/GenBank/DDBJ whole genome shotgun (WGS) entry which is preliminary data.</text>
</comment>
<evidence type="ECO:0000256" key="1">
    <source>
        <dbReference type="ARBA" id="ARBA00013260"/>
    </source>
</evidence>
<name>A0AA39H0E9_9BILA</name>
<accession>A0AA39H0E9</accession>
<dbReference type="PANTHER" id="PTHR11075:SF54">
    <property type="entry name" value="LARGE RIBOSOMAL SUBUNIT PROTEIN ML62"/>
    <property type="match status" value="1"/>
</dbReference>
<dbReference type="EC" id="3.1.1.29" evidence="1"/>
<reference evidence="6" key="1">
    <citation type="submission" date="2023-06" db="EMBL/GenBank/DDBJ databases">
        <title>Genomic analysis of the entomopathogenic nematode Steinernema hermaphroditum.</title>
        <authorList>
            <person name="Schwarz E.M."/>
            <person name="Heppert J.K."/>
            <person name="Baniya A."/>
            <person name="Schwartz H.T."/>
            <person name="Tan C.-H."/>
            <person name="Antoshechkin I."/>
            <person name="Sternberg P.W."/>
            <person name="Goodrich-Blair H."/>
            <person name="Dillman A.R."/>
        </authorList>
    </citation>
    <scope>NUCLEOTIDE SEQUENCE</scope>
    <source>
        <strain evidence="6">PS9179</strain>
        <tissue evidence="6">Whole animal</tissue>
    </source>
</reference>
<evidence type="ECO:0000256" key="2">
    <source>
        <dbReference type="ARBA" id="ARBA00038225"/>
    </source>
</evidence>
<proteinExistence type="inferred from homology"/>
<dbReference type="Proteomes" id="UP001175271">
    <property type="component" value="Unassembled WGS sequence"/>
</dbReference>
<dbReference type="FunFam" id="3.30.160.20:FF:000046">
    <property type="entry name" value="Peptidyl-tRNA hydrolase ICT1"/>
    <property type="match status" value="1"/>
</dbReference>
<comment type="similarity">
    <text evidence="2">Belongs to the prokaryotic/mitochondrial release factor family. Mitochondrion-specific ribosomal protein mL62 subfamily.</text>
</comment>
<evidence type="ECO:0000256" key="4">
    <source>
        <dbReference type="ARBA" id="ARBA00041531"/>
    </source>
</evidence>
<dbReference type="InterPro" id="IPR000352">
    <property type="entry name" value="Pep_chain_release_fac_I"/>
</dbReference>
<evidence type="ECO:0000259" key="5">
    <source>
        <dbReference type="Pfam" id="PF00472"/>
    </source>
</evidence>
<dbReference type="GO" id="GO:0005762">
    <property type="term" value="C:mitochondrial large ribosomal subunit"/>
    <property type="evidence" value="ECO:0007669"/>
    <property type="project" value="TreeGrafter"/>
</dbReference>
<keyword evidence="7" id="KW-1185">Reference proteome</keyword>
<sequence>MIRRIRVDSIRLSWISSAHNSTTASKYFNGHVPTDRIRKSFTLSGGPGGQHVNKVSTKAEIRFNIATADWLAPELREHFVKSCPQKVNKSNEVVIESSKTRSQSQNLDDCFDKLRTALLRCALDLEYQQRTPSESDVAILTKRAQDSVQRRLTEKRRLSDKKRERSTVF</sequence>
<evidence type="ECO:0000256" key="3">
    <source>
        <dbReference type="ARBA" id="ARBA00039441"/>
    </source>
</evidence>
<dbReference type="SUPFAM" id="SSF110916">
    <property type="entry name" value="Peptidyl-tRNA hydrolase domain-like"/>
    <property type="match status" value="1"/>
</dbReference>
<dbReference type="InterPro" id="IPR052104">
    <property type="entry name" value="Mito_Release_Factor_mL62"/>
</dbReference>
<gene>
    <name evidence="6" type="ORF">QR680_001909</name>
</gene>
<dbReference type="GO" id="GO:0070126">
    <property type="term" value="P:mitochondrial translational termination"/>
    <property type="evidence" value="ECO:0007669"/>
    <property type="project" value="TreeGrafter"/>
</dbReference>
<evidence type="ECO:0000313" key="7">
    <source>
        <dbReference type="Proteomes" id="UP001175271"/>
    </source>
</evidence>
<dbReference type="EMBL" id="JAUCMV010000005">
    <property type="protein sequence ID" value="KAK0396915.1"/>
    <property type="molecule type" value="Genomic_DNA"/>
</dbReference>
<dbReference type="GO" id="GO:0016150">
    <property type="term" value="F:translation release factor activity, codon nonspecific"/>
    <property type="evidence" value="ECO:0007669"/>
    <property type="project" value="TreeGrafter"/>
</dbReference>
<dbReference type="Pfam" id="PF00472">
    <property type="entry name" value="RF-1"/>
    <property type="match status" value="1"/>
</dbReference>
<organism evidence="6 7">
    <name type="scientific">Steinernema hermaphroditum</name>
    <dbReference type="NCBI Taxonomy" id="289476"/>
    <lineage>
        <taxon>Eukaryota</taxon>
        <taxon>Metazoa</taxon>
        <taxon>Ecdysozoa</taxon>
        <taxon>Nematoda</taxon>
        <taxon>Chromadorea</taxon>
        <taxon>Rhabditida</taxon>
        <taxon>Tylenchina</taxon>
        <taxon>Panagrolaimomorpha</taxon>
        <taxon>Strongyloidoidea</taxon>
        <taxon>Steinernematidae</taxon>
        <taxon>Steinernema</taxon>
    </lineage>
</organism>
<evidence type="ECO:0000313" key="6">
    <source>
        <dbReference type="EMBL" id="KAK0396915.1"/>
    </source>
</evidence>
<dbReference type="PANTHER" id="PTHR11075">
    <property type="entry name" value="PEPTIDE CHAIN RELEASE FACTOR"/>
    <property type="match status" value="1"/>
</dbReference>
<feature type="domain" description="Prokaryotic-type class I peptide chain release factors" evidence="5">
    <location>
        <begin position="31"/>
        <end position="163"/>
    </location>
</feature>
<dbReference type="GO" id="GO:0004045">
    <property type="term" value="F:peptidyl-tRNA hydrolase activity"/>
    <property type="evidence" value="ECO:0007669"/>
    <property type="project" value="UniProtKB-EC"/>
</dbReference>
<dbReference type="Gene3D" id="3.30.160.20">
    <property type="match status" value="1"/>
</dbReference>